<dbReference type="SUPFAM" id="SSF160631">
    <property type="entry name" value="SMI1/KNR4-like"/>
    <property type="match status" value="1"/>
</dbReference>
<name>A0A926KWW9_9BACL</name>
<protein>
    <submittedName>
        <fullName evidence="2">SMI1/KNR4 family protein</fullName>
    </submittedName>
</protein>
<evidence type="ECO:0000313" key="2">
    <source>
        <dbReference type="EMBL" id="MBD0383723.1"/>
    </source>
</evidence>
<proteinExistence type="predicted"/>
<organism evidence="2 3">
    <name type="scientific">Paenibacillus sedimenti</name>
    <dbReference type="NCBI Taxonomy" id="2770274"/>
    <lineage>
        <taxon>Bacteria</taxon>
        <taxon>Bacillati</taxon>
        <taxon>Bacillota</taxon>
        <taxon>Bacilli</taxon>
        <taxon>Bacillales</taxon>
        <taxon>Paenibacillaceae</taxon>
        <taxon>Paenibacillus</taxon>
    </lineage>
</organism>
<accession>A0A926KWW9</accession>
<dbReference type="InterPro" id="IPR018958">
    <property type="entry name" value="Knr4/Smi1-like_dom"/>
</dbReference>
<dbReference type="Gene3D" id="3.40.1580.10">
    <property type="entry name" value="SMI1/KNR4-like"/>
    <property type="match status" value="1"/>
</dbReference>
<comment type="caution">
    <text evidence="2">The sequence shown here is derived from an EMBL/GenBank/DDBJ whole genome shotgun (WGS) entry which is preliminary data.</text>
</comment>
<dbReference type="AlphaFoldDB" id="A0A926KWW9"/>
<dbReference type="Proteomes" id="UP000650466">
    <property type="component" value="Unassembled WGS sequence"/>
</dbReference>
<evidence type="ECO:0000259" key="1">
    <source>
        <dbReference type="Pfam" id="PF09346"/>
    </source>
</evidence>
<reference evidence="2" key="1">
    <citation type="submission" date="2020-09" db="EMBL/GenBank/DDBJ databases">
        <title>Draft Genome Sequence of Paenibacillus sp. WST5.</title>
        <authorList>
            <person name="Bao Z."/>
        </authorList>
    </citation>
    <scope>NUCLEOTIDE SEQUENCE</scope>
    <source>
        <strain evidence="2">WST5</strain>
    </source>
</reference>
<dbReference type="Pfam" id="PF09346">
    <property type="entry name" value="SMI1_KNR4"/>
    <property type="match status" value="1"/>
</dbReference>
<feature type="domain" description="Knr4/Smi1-like" evidence="1">
    <location>
        <begin position="12"/>
        <end position="101"/>
    </location>
</feature>
<evidence type="ECO:0000313" key="3">
    <source>
        <dbReference type="Proteomes" id="UP000650466"/>
    </source>
</evidence>
<gene>
    <name evidence="2" type="ORF">ICC18_26960</name>
</gene>
<keyword evidence="3" id="KW-1185">Reference proteome</keyword>
<dbReference type="EMBL" id="JACVVD010000012">
    <property type="protein sequence ID" value="MBD0383723.1"/>
    <property type="molecule type" value="Genomic_DNA"/>
</dbReference>
<sequence>MQIEKETGVKSVNTGRFYSLEKLAINFQEHLNIIEDQLAFSDHNRDLYQAFKNILPISVENHGYVCLDYRNSLIAPSVVYFYDEDFVDYYIASNFDDFLNKLMSID</sequence>
<dbReference type="InterPro" id="IPR037883">
    <property type="entry name" value="Knr4/Smi1-like_sf"/>
</dbReference>